<dbReference type="GO" id="GO:0043236">
    <property type="term" value="F:laminin binding"/>
    <property type="evidence" value="ECO:0007669"/>
    <property type="project" value="TreeGrafter"/>
</dbReference>
<dbReference type="PANTHER" id="PTHR21559:SF21">
    <property type="entry name" value="DYSTROGLYCAN 1"/>
    <property type="match status" value="1"/>
</dbReference>
<evidence type="ECO:0000313" key="28">
    <source>
        <dbReference type="EMBL" id="KAK8771086.1"/>
    </source>
</evidence>
<evidence type="ECO:0000256" key="12">
    <source>
        <dbReference type="ARBA" id="ARBA00022989"/>
    </source>
</evidence>
<comment type="function">
    <text evidence="20">Transmembrane protein that plays important roles in connecting the extracellular matrix to the cytoskeleton. Acts as a cell adhesion receptor in both muscle and non-muscle tissues. Receptor for both DMD and UTRN and, through these interactions, scaffolds axin to the cytoskeleton. Also functions in cell adhesion-mediated signaling and implicated in cell polarity.</text>
</comment>
<accession>A0AAQ4E8M0</accession>
<comment type="subcellular location">
    <subcellularLocation>
        <location evidence="1">Cell membrane</location>
        <location evidence="1">Sarcolemma</location>
    </subcellularLocation>
    <subcellularLocation>
        <location evidence="4">Cell membrane</location>
        <topology evidence="4">Single-pass type I membrane protein</topology>
    </subcellularLocation>
    <subcellularLocation>
        <location evidence="3">Cytoplasm</location>
        <location evidence="3">Cytoskeleton</location>
    </subcellularLocation>
    <subcellularLocation>
        <location evidence="5">Nucleus</location>
        <location evidence="5">Nucleoplasm</location>
    </subcellularLocation>
    <subcellularLocation>
        <location evidence="24">Postsynaptic cell membrane</location>
    </subcellularLocation>
    <subcellularLocation>
        <location evidence="2">Secreted</location>
        <location evidence="2">Extracellular space</location>
    </subcellularLocation>
</comment>
<feature type="non-terminal residue" evidence="28">
    <location>
        <position position="1"/>
    </location>
</feature>
<dbReference type="Gene3D" id="2.60.40.10">
    <property type="entry name" value="Immunoglobulins"/>
    <property type="match status" value="3"/>
</dbReference>
<dbReference type="InterPro" id="IPR015919">
    <property type="entry name" value="Cadherin-like_sf"/>
</dbReference>
<keyword evidence="12 26" id="KW-1133">Transmembrane helix</keyword>
<dbReference type="InterPro" id="IPR008465">
    <property type="entry name" value="DAG1_C"/>
</dbReference>
<feature type="region of interest" description="Disordered" evidence="25">
    <location>
        <begin position="1078"/>
        <end position="1162"/>
    </location>
</feature>
<dbReference type="GO" id="GO:0042383">
    <property type="term" value="C:sarcolemma"/>
    <property type="evidence" value="ECO:0007669"/>
    <property type="project" value="UniProtKB-SubCell"/>
</dbReference>
<dbReference type="InterPro" id="IPR013783">
    <property type="entry name" value="Ig-like_fold"/>
</dbReference>
<name>A0AAQ4E8M0_AMBAM</name>
<dbReference type="GO" id="GO:0005856">
    <property type="term" value="C:cytoskeleton"/>
    <property type="evidence" value="ECO:0007669"/>
    <property type="project" value="UniProtKB-SubCell"/>
</dbReference>
<keyword evidence="15" id="KW-0325">Glycoprotein</keyword>
<evidence type="ECO:0000256" key="21">
    <source>
        <dbReference type="ARBA" id="ARBA00026224"/>
    </source>
</evidence>
<dbReference type="InterPro" id="IPR027468">
    <property type="entry name" value="Alpha-dystroglycan_domain_2"/>
</dbReference>
<organism evidence="28 29">
    <name type="scientific">Amblyomma americanum</name>
    <name type="common">Lone star tick</name>
    <dbReference type="NCBI Taxonomy" id="6943"/>
    <lineage>
        <taxon>Eukaryota</taxon>
        <taxon>Metazoa</taxon>
        <taxon>Ecdysozoa</taxon>
        <taxon>Arthropoda</taxon>
        <taxon>Chelicerata</taxon>
        <taxon>Arachnida</taxon>
        <taxon>Acari</taxon>
        <taxon>Parasitiformes</taxon>
        <taxon>Ixodida</taxon>
        <taxon>Ixodoidea</taxon>
        <taxon>Ixodidae</taxon>
        <taxon>Amblyomminae</taxon>
        <taxon>Amblyomma</taxon>
    </lineage>
</organism>
<evidence type="ECO:0000256" key="3">
    <source>
        <dbReference type="ARBA" id="ARBA00004245"/>
    </source>
</evidence>
<evidence type="ECO:0000256" key="26">
    <source>
        <dbReference type="SAM" id="Phobius"/>
    </source>
</evidence>
<evidence type="ECO:0000256" key="18">
    <source>
        <dbReference type="ARBA" id="ARBA00023257"/>
    </source>
</evidence>
<evidence type="ECO:0000256" key="25">
    <source>
        <dbReference type="SAM" id="MobiDB-lite"/>
    </source>
</evidence>
<dbReference type="InterPro" id="IPR030398">
    <property type="entry name" value="SEA_DG_dom"/>
</dbReference>
<dbReference type="Pfam" id="PF05345">
    <property type="entry name" value="He_PIG"/>
    <property type="match status" value="1"/>
</dbReference>
<evidence type="ECO:0000256" key="8">
    <source>
        <dbReference type="ARBA" id="ARBA00022525"/>
    </source>
</evidence>
<keyword evidence="6" id="KW-1003">Cell membrane</keyword>
<evidence type="ECO:0000256" key="16">
    <source>
        <dbReference type="ARBA" id="ARBA00023212"/>
    </source>
</evidence>
<dbReference type="CDD" id="cd11303">
    <property type="entry name" value="Dystroglycan_repeat"/>
    <property type="match status" value="1"/>
</dbReference>
<keyword evidence="29" id="KW-1185">Reference proteome</keyword>
<evidence type="ECO:0000259" key="27">
    <source>
        <dbReference type="PROSITE" id="PS51699"/>
    </source>
</evidence>
<dbReference type="EMBL" id="JARKHS020020143">
    <property type="protein sequence ID" value="KAK8771086.1"/>
    <property type="molecule type" value="Genomic_DNA"/>
</dbReference>
<dbReference type="SMART" id="SM00736">
    <property type="entry name" value="CADG"/>
    <property type="match status" value="2"/>
</dbReference>
<keyword evidence="18" id="KW-0628">Postsynaptic cell membrane</keyword>
<evidence type="ECO:0000256" key="10">
    <source>
        <dbReference type="ARBA" id="ARBA00022692"/>
    </source>
</evidence>
<evidence type="ECO:0000256" key="19">
    <source>
        <dbReference type="ARBA" id="ARBA00023567"/>
    </source>
</evidence>
<comment type="function">
    <text evidence="19">The dystroglycan complex is involved in a number of processes including laminin and basement membrane assembly, sarcolemmal stability, cell survival, peripheral nerve myelination, nodal structure, cell migration, and epithelial polarization.</text>
</comment>
<evidence type="ECO:0000256" key="2">
    <source>
        <dbReference type="ARBA" id="ARBA00004239"/>
    </source>
</evidence>
<evidence type="ECO:0000256" key="22">
    <source>
        <dbReference type="ARBA" id="ARBA00030092"/>
    </source>
</evidence>
<keyword evidence="9" id="KW-0597">Phosphoprotein</keyword>
<evidence type="ECO:0000256" key="1">
    <source>
        <dbReference type="ARBA" id="ARBA00004135"/>
    </source>
</evidence>
<feature type="transmembrane region" description="Helical" evidence="26">
    <location>
        <begin position="1024"/>
        <end position="1050"/>
    </location>
</feature>
<evidence type="ECO:0000256" key="15">
    <source>
        <dbReference type="ARBA" id="ARBA00023180"/>
    </source>
</evidence>
<dbReference type="GO" id="GO:0005654">
    <property type="term" value="C:nucleoplasm"/>
    <property type="evidence" value="ECO:0007669"/>
    <property type="project" value="UniProtKB-SubCell"/>
</dbReference>
<feature type="domain" description="Peptidase S72" evidence="27">
    <location>
        <begin position="648"/>
        <end position="756"/>
    </location>
</feature>
<evidence type="ECO:0000256" key="7">
    <source>
        <dbReference type="ARBA" id="ARBA00022490"/>
    </source>
</evidence>
<proteinExistence type="predicted"/>
<dbReference type="GO" id="GO:0005576">
    <property type="term" value="C:extracellular region"/>
    <property type="evidence" value="ECO:0007669"/>
    <property type="project" value="UniProtKB-SubCell"/>
</dbReference>
<keyword evidence="14" id="KW-1015">Disulfide bond</keyword>
<gene>
    <name evidence="28" type="ORF">V5799_025670</name>
</gene>
<dbReference type="GO" id="GO:0045211">
    <property type="term" value="C:postsynaptic membrane"/>
    <property type="evidence" value="ECO:0007669"/>
    <property type="project" value="UniProtKB-SubCell"/>
</dbReference>
<sequence length="1162" mass="125856">NGDLFRSSLTPAVTITAAARACLCNVPLEPPLHGGSNGLRKQRPMCSLPAAEFGGSGEAVHCGGDFSGSRLRMTSAARNARRGRHRADREGRRRLVTRGRVRQLLSSRSLACTEATGLQECVSFLLRRRRGMAAGALLRLAVAAALAAALASASGAVRRQWGVPDTSVVMGRLFNYSIPADAFQGHVSRLEVVEAGEDKLPSWLSLIHEGNSPTRLVGVPLHSDVGPHYLAVRAIGGAHGESQAQDVFSVEVLEEERVATRGPCGSGDPVAVAVLTVDADASRVAPLARARLLSGLAQFLGIPVGEVALSPVAPGEPAYDEAALLAGAGDSWLRHSQGLRLRWRVGCSSDIEASHAAALVRLETAARDGTLARVLGHPVVGWHVSSVQARKTRAHINNHVAGTPLLPAVLPTVVSSSSSSLEPSEQPMATPETRIVPTMSSPVMGVPLSHAHRHHHGEHARHGVAPSPTLSMVALPTALPPGHTPPLPPIRPTRTVTGWQPSSIQEATPTFGPIQPTSRLPEPSAIPPIQPSVTRKPGNTRPTLNKRLQKLVVTAGKVWSFQIPADTFYDEEDGDTRKLKLMFLTSAGTAIEQRSWIQFDPENQMLSALPLDDNIGKYSFRLEAMDAEGETVHDLIEVNVWQHHGARAVHHRFNATLKPKRWEHLNSVDWQNATVRRIAKFFGDPDESQITVQAVTSDPVTLAWSNDSLPAHPCPRDKLDALYSQMADSSGAPTPSFKKALGNLKPQFVSADYSGVCQDPTTPAPPLHNKAPSRRNSIGQINATVGEILRYRIPDDIFYDYEDGSTQFLALTFLSADGLQLPETSWIQFNTRTKELYGLPLDVEIPRHEFQMVAQDSAGATVTDVFVVVVQPRAQKKWSVEFSLHLDEDFQSFSRNISRKVTVAWKLAQLYGDPDPRFITVNTISKGSVVYAWTNNSLPTNDTCPTKTIMELMRRLVHDNQKPTQRLIEVMRPDFHVLKADTMPLGPCMDKGIPTTFGVGQGTAAAPSVPPSGEAVPPADDDDVYITTIIPAAVIAAMLLLAALVACLLYRKKRKGKLSMQDSSTFINKGIPIIFADELEDKPDPAKPPVIMKEERPPLPPPEYPRGATPQTGRRAATPRGADIVDSAAPYQHPTPPFASGRADRRPKAAPTYRQPPPYVPP</sequence>
<evidence type="ECO:0000256" key="11">
    <source>
        <dbReference type="ARBA" id="ARBA00022729"/>
    </source>
</evidence>
<dbReference type="GO" id="GO:0021675">
    <property type="term" value="P:nerve development"/>
    <property type="evidence" value="ECO:0007669"/>
    <property type="project" value="TreeGrafter"/>
</dbReference>
<keyword evidence="17" id="KW-0539">Nucleus</keyword>
<evidence type="ECO:0000256" key="20">
    <source>
        <dbReference type="ARBA" id="ARBA00024991"/>
    </source>
</evidence>
<evidence type="ECO:0000256" key="4">
    <source>
        <dbReference type="ARBA" id="ARBA00004251"/>
    </source>
</evidence>
<dbReference type="AlphaFoldDB" id="A0AAQ4E8M0"/>
<comment type="caution">
    <text evidence="28">The sequence shown here is derived from an EMBL/GenBank/DDBJ whole genome shotgun (WGS) entry which is preliminary data.</text>
</comment>
<reference evidence="28 29" key="1">
    <citation type="journal article" date="2023" name="Arcadia Sci">
        <title>De novo assembly of a long-read Amblyomma americanum tick genome.</title>
        <authorList>
            <person name="Chou S."/>
            <person name="Poskanzer K.E."/>
            <person name="Rollins M."/>
            <person name="Thuy-Boun P.S."/>
        </authorList>
    </citation>
    <scope>NUCLEOTIDE SEQUENCE [LARGE SCALE GENOMIC DNA]</scope>
    <source>
        <strain evidence="28">F_SG_1</strain>
        <tissue evidence="28">Salivary glands</tissue>
    </source>
</reference>
<dbReference type="Proteomes" id="UP001321473">
    <property type="component" value="Unassembled WGS sequence"/>
</dbReference>
<evidence type="ECO:0000256" key="6">
    <source>
        <dbReference type="ARBA" id="ARBA00022475"/>
    </source>
</evidence>
<feature type="domain" description="Peptidase S72" evidence="27">
    <location>
        <begin position="877"/>
        <end position="987"/>
    </location>
</feature>
<keyword evidence="16" id="KW-0206">Cytoskeleton</keyword>
<dbReference type="SUPFAM" id="SSF49313">
    <property type="entry name" value="Cadherin-like"/>
    <property type="match status" value="3"/>
</dbReference>
<evidence type="ECO:0000256" key="5">
    <source>
        <dbReference type="ARBA" id="ARBA00004642"/>
    </source>
</evidence>
<evidence type="ECO:0000256" key="14">
    <source>
        <dbReference type="ARBA" id="ARBA00023157"/>
    </source>
</evidence>
<evidence type="ECO:0000256" key="13">
    <source>
        <dbReference type="ARBA" id="ARBA00023018"/>
    </source>
</evidence>
<keyword evidence="10 26" id="KW-0812">Transmembrane</keyword>
<dbReference type="GO" id="GO:0007411">
    <property type="term" value="P:axon guidance"/>
    <property type="evidence" value="ECO:0007669"/>
    <property type="project" value="TreeGrafter"/>
</dbReference>
<dbReference type="GO" id="GO:0016011">
    <property type="term" value="C:dystroglycan complex"/>
    <property type="evidence" value="ECO:0007669"/>
    <property type="project" value="TreeGrafter"/>
</dbReference>
<keyword evidence="13" id="KW-0770">Synapse</keyword>
<keyword evidence="8" id="KW-0964">Secreted</keyword>
<keyword evidence="7" id="KW-0963">Cytoplasm</keyword>
<dbReference type="GO" id="GO:0005509">
    <property type="term" value="F:calcium ion binding"/>
    <property type="evidence" value="ECO:0007669"/>
    <property type="project" value="InterPro"/>
</dbReference>
<dbReference type="InterPro" id="IPR041631">
    <property type="entry name" value="Alpha_DG1_N2"/>
</dbReference>
<evidence type="ECO:0000313" key="29">
    <source>
        <dbReference type="Proteomes" id="UP001321473"/>
    </source>
</evidence>
<keyword evidence="11" id="KW-0732">Signal</keyword>
<keyword evidence="26" id="KW-0472">Membrane</keyword>
<evidence type="ECO:0000256" key="24">
    <source>
        <dbReference type="ARBA" id="ARBA00034100"/>
    </source>
</evidence>
<evidence type="ECO:0000256" key="17">
    <source>
        <dbReference type="ARBA" id="ARBA00023242"/>
    </source>
</evidence>
<dbReference type="SUPFAM" id="SSF111006">
    <property type="entry name" value="Dystroglycan, domain 2"/>
    <property type="match status" value="1"/>
</dbReference>
<evidence type="ECO:0000256" key="23">
    <source>
        <dbReference type="ARBA" id="ARBA00031034"/>
    </source>
</evidence>
<dbReference type="GO" id="GO:0002009">
    <property type="term" value="P:morphogenesis of an epithelium"/>
    <property type="evidence" value="ECO:0007669"/>
    <property type="project" value="TreeGrafter"/>
</dbReference>
<dbReference type="InterPro" id="IPR006644">
    <property type="entry name" value="Cadg"/>
</dbReference>
<dbReference type="PROSITE" id="PS51699">
    <property type="entry name" value="SEA_DG"/>
    <property type="match status" value="2"/>
</dbReference>
<dbReference type="Gene3D" id="3.30.70.1040">
    <property type="entry name" value="Dystroglycan, domain 2"/>
    <property type="match status" value="1"/>
</dbReference>
<evidence type="ECO:0000256" key="9">
    <source>
        <dbReference type="ARBA" id="ARBA00022553"/>
    </source>
</evidence>
<protein>
    <recommendedName>
        <fullName evidence="21">Dystroglycan 1</fullName>
    </recommendedName>
    <alternativeName>
        <fullName evidence="23">Dystroglycan</fullName>
    </alternativeName>
    <alternativeName>
        <fullName evidence="22">Dystrophin-associated glycoprotein 1</fullName>
    </alternativeName>
</protein>
<dbReference type="Pfam" id="PF18424">
    <property type="entry name" value="a_DG1_N2"/>
    <property type="match status" value="1"/>
</dbReference>
<dbReference type="Pfam" id="PF05454">
    <property type="entry name" value="DAG1"/>
    <property type="match status" value="2"/>
</dbReference>
<dbReference type="PANTHER" id="PTHR21559">
    <property type="entry name" value="DYSTROGLYCAN-RELATED"/>
    <property type="match status" value="1"/>
</dbReference>